<dbReference type="EMBL" id="AJSR01000342">
    <property type="protein sequence ID" value="EKM33314.1"/>
    <property type="molecule type" value="Genomic_DNA"/>
</dbReference>
<proteinExistence type="predicted"/>
<dbReference type="Proteomes" id="UP000008367">
    <property type="component" value="Unassembled WGS sequence"/>
</dbReference>
<sequence length="33" mass="3839">MLPKRLQTKKGLAQCQPFYFTYILIKKLGPLAE</sequence>
<comment type="caution">
    <text evidence="1">The sequence shown here is derived from an EMBL/GenBank/DDBJ whole genome shotgun (WGS) entry which is preliminary data.</text>
</comment>
<name>A0A454D3T8_VIBHA</name>
<organism evidence="1 2">
    <name type="scientific">Vibrio harveyi</name>
    <name type="common">Beneckea harveyi</name>
    <dbReference type="NCBI Taxonomy" id="669"/>
    <lineage>
        <taxon>Bacteria</taxon>
        <taxon>Pseudomonadati</taxon>
        <taxon>Pseudomonadota</taxon>
        <taxon>Gammaproteobacteria</taxon>
        <taxon>Vibrionales</taxon>
        <taxon>Vibrionaceae</taxon>
        <taxon>Vibrio</taxon>
    </lineage>
</organism>
<reference evidence="1 2" key="1">
    <citation type="submission" date="2012-10" db="EMBL/GenBank/DDBJ databases">
        <title>Genome sequence of Vibrio Cholerae HENC-02.</title>
        <authorList>
            <person name="Eppinger M."/>
            <person name="Hasan N.A."/>
            <person name="Sengamalay N."/>
            <person name="Hine E."/>
            <person name="Su Q."/>
            <person name="Daugherty S.C."/>
            <person name="Young S."/>
            <person name="Sadzewicz L."/>
            <person name="Tallon L."/>
            <person name="Cebula T.A."/>
            <person name="Ravel J."/>
            <person name="Colwell R.R."/>
        </authorList>
    </citation>
    <scope>NUCLEOTIDE SEQUENCE [LARGE SCALE GENOMIC DNA]</scope>
    <source>
        <strain evidence="1 2">HENC-02</strain>
    </source>
</reference>
<evidence type="ECO:0000313" key="2">
    <source>
        <dbReference type="Proteomes" id="UP000008367"/>
    </source>
</evidence>
<evidence type="ECO:0000313" key="1">
    <source>
        <dbReference type="EMBL" id="EKM33314.1"/>
    </source>
</evidence>
<gene>
    <name evidence="1" type="ORF">VCHENC02_1215</name>
</gene>
<protein>
    <submittedName>
        <fullName evidence="1">Uncharacterized protein</fullName>
    </submittedName>
</protein>
<feature type="non-terminal residue" evidence="1">
    <location>
        <position position="33"/>
    </location>
</feature>
<dbReference type="AlphaFoldDB" id="A0A454D3T8"/>
<accession>A0A454D3T8</accession>